<protein>
    <submittedName>
        <fullName evidence="1">Uncharacterized protein</fullName>
    </submittedName>
</protein>
<sequence length="45" mass="5343">MPLSGMDFFVMQTKKMLLPQNSFHYGRSRAITMLEHHKYVLSNTR</sequence>
<gene>
    <name evidence="1" type="ORF">SAMN05216378_3170</name>
</gene>
<keyword evidence="2" id="KW-1185">Reference proteome</keyword>
<dbReference type="EMBL" id="FOMT01000003">
    <property type="protein sequence ID" value="SFE45339.1"/>
    <property type="molecule type" value="Genomic_DNA"/>
</dbReference>
<dbReference type="AlphaFoldDB" id="A0A1I2ANN2"/>
<evidence type="ECO:0000313" key="2">
    <source>
        <dbReference type="Proteomes" id="UP000198855"/>
    </source>
</evidence>
<name>A0A1I2ANN2_9BACL</name>
<organism evidence="1 2">
    <name type="scientific">Paenibacillus catalpae</name>
    <dbReference type="NCBI Taxonomy" id="1045775"/>
    <lineage>
        <taxon>Bacteria</taxon>
        <taxon>Bacillati</taxon>
        <taxon>Bacillota</taxon>
        <taxon>Bacilli</taxon>
        <taxon>Bacillales</taxon>
        <taxon>Paenibacillaceae</taxon>
        <taxon>Paenibacillus</taxon>
    </lineage>
</organism>
<evidence type="ECO:0000313" key="1">
    <source>
        <dbReference type="EMBL" id="SFE45339.1"/>
    </source>
</evidence>
<dbReference type="Proteomes" id="UP000198855">
    <property type="component" value="Unassembled WGS sequence"/>
</dbReference>
<proteinExistence type="predicted"/>
<accession>A0A1I2ANN2</accession>
<reference evidence="2" key="1">
    <citation type="submission" date="2016-10" db="EMBL/GenBank/DDBJ databases">
        <authorList>
            <person name="Varghese N."/>
            <person name="Submissions S."/>
        </authorList>
    </citation>
    <scope>NUCLEOTIDE SEQUENCE [LARGE SCALE GENOMIC DNA]</scope>
    <source>
        <strain evidence="2">CGMCC 1.10784</strain>
    </source>
</reference>
<dbReference type="STRING" id="1045775.SAMN05216378_3170"/>